<dbReference type="SMART" id="SM00918">
    <property type="entry name" value="Lig_chan-Glu_bd"/>
    <property type="match status" value="1"/>
</dbReference>
<evidence type="ECO:0000256" key="7">
    <source>
        <dbReference type="ARBA" id="ARBA00023054"/>
    </source>
</evidence>
<dbReference type="OrthoDB" id="5984008at2759"/>
<feature type="transmembrane region" description="Helical" evidence="17">
    <location>
        <begin position="333"/>
        <end position="357"/>
    </location>
</feature>
<gene>
    <name evidence="20" type="ORF">B4U79_14263</name>
</gene>
<dbReference type="FunFam" id="1.10.287.70:FF:000143">
    <property type="entry name" value="Probable glutamate receptor"/>
    <property type="match status" value="1"/>
</dbReference>
<keyword evidence="4" id="KW-1003">Cell membrane</keyword>
<accession>A0A443RR87</accession>
<evidence type="ECO:0000256" key="9">
    <source>
        <dbReference type="ARBA" id="ARBA00023136"/>
    </source>
</evidence>
<evidence type="ECO:0000256" key="3">
    <source>
        <dbReference type="ARBA" id="ARBA00022448"/>
    </source>
</evidence>
<sequence length="644" mass="74311">MINFNEKQDNRSLTAYVHSDYRIDALFVHDLLSYSIEAARSLDNNLWSEDKKCTRTHKQFNNLQSLLVKNQNTLGEFGEYVFNELANNNYQKINLKIEQIELSSWSRTNLGAWIYDSPSGELLFTSPWLFERRKVVHKAATYILPPFMMKNMNGSFYGYLVDLMKEIQAKSGDAWDFEIYEVPDGKAGNKRMKNGEWNGVIGELKAKRASIGLAPLSVMAERDKVVDFTVPYYDLVGLTILIKKPAASSHLFKFVNVLEDDVWYSALMAYIFTSILLFTFDLMSPYSYTNLQRNRRSREKCRVFNLKECFWFCIISLTPQGGGEAPRNVSGRLVVATWWIFGFIMISMYTANLAAYLTVSRLENDIKSFDELARQYNIKFSVVNDSVAMDYFARRAGIEKIFQEKWKEMALDESVDSSEREKLAIWDYPLSDKYIEIWQRMENSGFEPSFESGVRRVKESNFALIADSIVIKYAELTNCDLEEIGSEFSRKPIALAVQKNSKLLDDLNSAILQLVNGRKLIELKERWWNRQRKKCAKTLSDSTEGIAIENIGGVFIIIFVGIFFACFTLLIEYIQIKQKRARVSPIKLNKNSRETLFAETPLRSNIAPAVYKAPIEIELKQSKDTRYRKPLFPNASQLVSEDQL</sequence>
<keyword evidence="5 17" id="KW-0812">Transmembrane</keyword>
<organism evidence="20 21">
    <name type="scientific">Dinothrombium tinctorium</name>
    <dbReference type="NCBI Taxonomy" id="1965070"/>
    <lineage>
        <taxon>Eukaryota</taxon>
        <taxon>Metazoa</taxon>
        <taxon>Ecdysozoa</taxon>
        <taxon>Arthropoda</taxon>
        <taxon>Chelicerata</taxon>
        <taxon>Arachnida</taxon>
        <taxon>Acari</taxon>
        <taxon>Acariformes</taxon>
        <taxon>Trombidiformes</taxon>
        <taxon>Prostigmata</taxon>
        <taxon>Anystina</taxon>
        <taxon>Parasitengona</taxon>
        <taxon>Trombidioidea</taxon>
        <taxon>Trombidiidae</taxon>
        <taxon>Dinothrombium</taxon>
    </lineage>
</organism>
<protein>
    <submittedName>
        <fullName evidence="20">Glutamate receptor ionotropic: kainate 2-like protein</fullName>
    </submittedName>
</protein>
<comment type="similarity">
    <text evidence="2">Belongs to the glutamate-gated ion channel (TC 1.A.10.1) family.</text>
</comment>
<evidence type="ECO:0000256" key="8">
    <source>
        <dbReference type="ARBA" id="ARBA00023065"/>
    </source>
</evidence>
<evidence type="ECO:0000256" key="2">
    <source>
        <dbReference type="ARBA" id="ARBA00008685"/>
    </source>
</evidence>
<comment type="subcellular location">
    <subcellularLocation>
        <location evidence="1">Cell membrane</location>
        <topology evidence="1">Multi-pass membrane protein</topology>
    </subcellularLocation>
</comment>
<name>A0A443RR87_9ACAR</name>
<feature type="site" description="Crucial to convey clamshell closure to channel opening" evidence="15">
    <location>
        <position position="366"/>
    </location>
</feature>
<evidence type="ECO:0000313" key="20">
    <source>
        <dbReference type="EMBL" id="RWS17767.1"/>
    </source>
</evidence>
<feature type="domain" description="Ionotropic glutamate receptor L-glutamate and glycine-binding" evidence="19">
    <location>
        <begin position="146"/>
        <end position="206"/>
    </location>
</feature>
<feature type="binding site" evidence="14">
    <location>
        <position position="217"/>
    </location>
    <ligand>
        <name>L-glutamate</name>
        <dbReference type="ChEBI" id="CHEBI:29985"/>
    </ligand>
</feature>
<dbReference type="InterPro" id="IPR015683">
    <property type="entry name" value="Ionotropic_Glu_rcpt"/>
</dbReference>
<keyword evidence="12" id="KW-1071">Ligand-gated ion channel</keyword>
<keyword evidence="10 20" id="KW-0675">Receptor</keyword>
<feature type="domain" description="Ionotropic glutamate receptor C-terminal" evidence="18">
    <location>
        <begin position="136"/>
        <end position="530"/>
    </location>
</feature>
<dbReference type="Gene3D" id="1.10.287.70">
    <property type="match status" value="1"/>
</dbReference>
<keyword evidence="9 17" id="KW-0472">Membrane</keyword>
<evidence type="ECO:0000256" key="15">
    <source>
        <dbReference type="PIRSR" id="PIRSR601508-2"/>
    </source>
</evidence>
<dbReference type="GO" id="GO:0038023">
    <property type="term" value="F:signaling receptor activity"/>
    <property type="evidence" value="ECO:0007669"/>
    <property type="project" value="InterPro"/>
</dbReference>
<evidence type="ECO:0000259" key="19">
    <source>
        <dbReference type="SMART" id="SM00918"/>
    </source>
</evidence>
<evidence type="ECO:0000256" key="17">
    <source>
        <dbReference type="SAM" id="Phobius"/>
    </source>
</evidence>
<dbReference type="InterPro" id="IPR019594">
    <property type="entry name" value="Glu/Gly-bd"/>
</dbReference>
<keyword evidence="13" id="KW-0407">Ion channel</keyword>
<keyword evidence="8" id="KW-0406">Ion transport</keyword>
<feature type="binding site" evidence="14">
    <location>
        <position position="467"/>
    </location>
    <ligand>
        <name>L-glutamate</name>
        <dbReference type="ChEBI" id="CHEBI:29985"/>
    </ligand>
</feature>
<evidence type="ECO:0000256" key="10">
    <source>
        <dbReference type="ARBA" id="ARBA00023170"/>
    </source>
</evidence>
<feature type="binding site" evidence="14">
    <location>
        <position position="222"/>
    </location>
    <ligand>
        <name>L-glutamate</name>
        <dbReference type="ChEBI" id="CHEBI:29985"/>
    </ligand>
</feature>
<keyword evidence="7" id="KW-0175">Coiled coil</keyword>
<dbReference type="SUPFAM" id="SSF81324">
    <property type="entry name" value="Voltage-gated potassium channels"/>
    <property type="match status" value="1"/>
</dbReference>
<keyword evidence="21" id="KW-1185">Reference proteome</keyword>
<evidence type="ECO:0000259" key="18">
    <source>
        <dbReference type="SMART" id="SM00079"/>
    </source>
</evidence>
<dbReference type="InterPro" id="IPR001320">
    <property type="entry name" value="Iontro_rcpt_C"/>
</dbReference>
<dbReference type="GO" id="GO:0005886">
    <property type="term" value="C:plasma membrane"/>
    <property type="evidence" value="ECO:0007669"/>
    <property type="project" value="UniProtKB-SubCell"/>
</dbReference>
<dbReference type="GO" id="GO:0015276">
    <property type="term" value="F:ligand-gated monoatomic ion channel activity"/>
    <property type="evidence" value="ECO:0007669"/>
    <property type="project" value="InterPro"/>
</dbReference>
<feature type="binding site" evidence="14">
    <location>
        <position position="215"/>
    </location>
    <ligand>
        <name>L-glutamate</name>
        <dbReference type="ChEBI" id="CHEBI:29985"/>
    </ligand>
</feature>
<dbReference type="GO" id="GO:0043226">
    <property type="term" value="C:organelle"/>
    <property type="evidence" value="ECO:0007669"/>
    <property type="project" value="UniProtKB-ARBA"/>
</dbReference>
<keyword evidence="3" id="KW-0813">Transport</keyword>
<evidence type="ECO:0000256" key="14">
    <source>
        <dbReference type="PIRSR" id="PIRSR601508-1"/>
    </source>
</evidence>
<dbReference type="Gene3D" id="3.40.190.10">
    <property type="entry name" value="Periplasmic binding protein-like II"/>
    <property type="match status" value="3"/>
</dbReference>
<feature type="transmembrane region" description="Helical" evidence="17">
    <location>
        <begin position="262"/>
        <end position="288"/>
    </location>
</feature>
<dbReference type="SUPFAM" id="SSF53850">
    <property type="entry name" value="Periplasmic binding protein-like II"/>
    <property type="match status" value="1"/>
</dbReference>
<comment type="caution">
    <text evidence="20">The sequence shown here is derived from an EMBL/GenBank/DDBJ whole genome shotgun (WGS) entry which is preliminary data.</text>
</comment>
<reference evidence="20 21" key="1">
    <citation type="journal article" date="2018" name="Gigascience">
        <title>Genomes of trombidid mites reveal novel predicted allergens and laterally-transferred genes associated with secondary metabolism.</title>
        <authorList>
            <person name="Dong X."/>
            <person name="Chaisiri K."/>
            <person name="Xia D."/>
            <person name="Armstrong S.D."/>
            <person name="Fang Y."/>
            <person name="Donnelly M.J."/>
            <person name="Kadowaki T."/>
            <person name="McGarry J.W."/>
            <person name="Darby A.C."/>
            <person name="Makepeace B.L."/>
        </authorList>
    </citation>
    <scope>NUCLEOTIDE SEQUENCE [LARGE SCALE GENOMIC DNA]</scope>
    <source>
        <strain evidence="20">UoL-WK</strain>
    </source>
</reference>
<evidence type="ECO:0000256" key="4">
    <source>
        <dbReference type="ARBA" id="ARBA00022475"/>
    </source>
</evidence>
<dbReference type="AlphaFoldDB" id="A0A443RR87"/>
<keyword evidence="11" id="KW-0325">Glycoprotein</keyword>
<keyword evidence="6 17" id="KW-1133">Transmembrane helix</keyword>
<evidence type="ECO:0000256" key="11">
    <source>
        <dbReference type="ARBA" id="ARBA00023180"/>
    </source>
</evidence>
<dbReference type="PRINTS" id="PR00177">
    <property type="entry name" value="NMDARECEPTOR"/>
</dbReference>
<dbReference type="InterPro" id="IPR001508">
    <property type="entry name" value="Iono_Glu_rcpt_met"/>
</dbReference>
<keyword evidence="16" id="KW-1015">Disulfide bond</keyword>
<feature type="transmembrane region" description="Helical" evidence="17">
    <location>
        <begin position="551"/>
        <end position="574"/>
    </location>
</feature>
<dbReference type="SMART" id="SM00079">
    <property type="entry name" value="PBPe"/>
    <property type="match status" value="1"/>
</dbReference>
<dbReference type="Pfam" id="PF10613">
    <property type="entry name" value="Lig_chan-Glu_bd"/>
    <property type="match status" value="1"/>
</dbReference>
<evidence type="ECO:0000256" key="5">
    <source>
        <dbReference type="ARBA" id="ARBA00022692"/>
    </source>
</evidence>
<feature type="disulfide bond" evidence="16">
    <location>
        <begin position="479"/>
        <end position="535"/>
    </location>
</feature>
<dbReference type="Proteomes" id="UP000285301">
    <property type="component" value="Unassembled WGS sequence"/>
</dbReference>
<evidence type="ECO:0000256" key="6">
    <source>
        <dbReference type="ARBA" id="ARBA00022989"/>
    </source>
</evidence>
<dbReference type="EMBL" id="NCKU01000038">
    <property type="protein sequence ID" value="RWS17767.1"/>
    <property type="molecule type" value="Genomic_DNA"/>
</dbReference>
<evidence type="ECO:0000256" key="16">
    <source>
        <dbReference type="PIRSR" id="PIRSR601508-3"/>
    </source>
</evidence>
<evidence type="ECO:0000256" key="12">
    <source>
        <dbReference type="ARBA" id="ARBA00023286"/>
    </source>
</evidence>
<dbReference type="FunFam" id="3.40.190.10:FF:000078">
    <property type="entry name" value="glutamate receptor ionotropic, NMDA 3B"/>
    <property type="match status" value="1"/>
</dbReference>
<evidence type="ECO:0000256" key="1">
    <source>
        <dbReference type="ARBA" id="ARBA00004651"/>
    </source>
</evidence>
<dbReference type="Pfam" id="PF00060">
    <property type="entry name" value="Lig_chan"/>
    <property type="match status" value="1"/>
</dbReference>
<evidence type="ECO:0000313" key="21">
    <source>
        <dbReference type="Proteomes" id="UP000285301"/>
    </source>
</evidence>
<proteinExistence type="inferred from homology"/>
<evidence type="ECO:0000256" key="13">
    <source>
        <dbReference type="ARBA" id="ARBA00023303"/>
    </source>
</evidence>
<dbReference type="PANTHER" id="PTHR18966">
    <property type="entry name" value="IONOTROPIC GLUTAMATE RECEPTOR"/>
    <property type="match status" value="1"/>
</dbReference>